<dbReference type="InParanoid" id="A0A151GTI7"/>
<feature type="compositionally biased region" description="Polar residues" evidence="1">
    <location>
        <begin position="150"/>
        <end position="159"/>
    </location>
</feature>
<dbReference type="AlphaFoldDB" id="A0A151GTI7"/>
<dbReference type="EMBL" id="LAYC01000001">
    <property type="protein sequence ID" value="KYK60434.1"/>
    <property type="molecule type" value="Genomic_DNA"/>
</dbReference>
<feature type="signal peptide" evidence="2">
    <location>
        <begin position="1"/>
        <end position="21"/>
    </location>
</feature>
<sequence length="726" mass="72645">MKRPTTQNAIALGGFLGLVQGSSPQRPMVIVEHQLIDLVCSGYTSTTTGFRTYTSYPGDVGPTDGSIKFVQSGSVAGTSTVLPPADCGSACVTSIHVVETGTPSGTKPSDDSNSGTNPSDDSNSGTDPSDDLNSGTDTSGGLDSGINPLNGLNSGSTPKNGLNTGLNTGSNSGLNTGLNSGLNTGSNSGLNTGSNSGLNTGLNTGSNTGSNMTPTGKNAASITPSGVTTSSVTGPVAGTSTIANLCTANPCLTTLVVTATPTGKASITPSGVTTSSVTGPVAGTSTIANLCTADPCLTTLVVTATPTGKASITPSGVTTSSVTGPVAGTSTIANLCTADPCLTTLVVTATPTGKASITPSGVTTSSVTGPVAGTSTIANLCTADPCLTTLVVTATPTGKNSAMITPSGVTTSSVTGPVAGTSTIANLCTADPCLTTLVVTATPTSTPASSSSSSSSAPVDPVNTEPPKPLDCSVSGYLVKNADGHGANSMYGVSLGSGKTVLINKNICPTAKNINAWGYNVIDNFLYGRAIPVGGSALPRLVRIGAGGSCEMLNDTLPFDTVIGDITPDGHYYTFSNPNWADVDLSNSKGARFGKVVQTGKAALSSIGDFGFADWAYVPNSGNYLWAFAATPAATQASTWLIKWDYVNHTWSKVRALGKMSSNQWGSIYATEDGYLYGSENKSGDIWRVKVNSDLPAQRVGPGPAASLNDGARCVNALNPIVGATQ</sequence>
<feature type="compositionally biased region" description="Polar residues" evidence="1">
    <location>
        <begin position="101"/>
        <end position="133"/>
    </location>
</feature>
<feature type="region of interest" description="Disordered" evidence="1">
    <location>
        <begin position="444"/>
        <end position="466"/>
    </location>
</feature>
<keyword evidence="2" id="KW-0732">Signal</keyword>
<feature type="compositionally biased region" description="Polar residues" evidence="1">
    <location>
        <begin position="212"/>
        <end position="222"/>
    </location>
</feature>
<feature type="compositionally biased region" description="Low complexity" evidence="1">
    <location>
        <begin position="444"/>
        <end position="459"/>
    </location>
</feature>
<organism evidence="3 4">
    <name type="scientific">Drechmeria coniospora</name>
    <name type="common">Nematophagous fungus</name>
    <name type="synonym">Meria coniospora</name>
    <dbReference type="NCBI Taxonomy" id="98403"/>
    <lineage>
        <taxon>Eukaryota</taxon>
        <taxon>Fungi</taxon>
        <taxon>Dikarya</taxon>
        <taxon>Ascomycota</taxon>
        <taxon>Pezizomycotina</taxon>
        <taxon>Sordariomycetes</taxon>
        <taxon>Hypocreomycetidae</taxon>
        <taxon>Hypocreales</taxon>
        <taxon>Ophiocordycipitaceae</taxon>
        <taxon>Drechmeria</taxon>
    </lineage>
</organism>
<dbReference type="Proteomes" id="UP000076580">
    <property type="component" value="Chromosome 01"/>
</dbReference>
<feature type="chain" id="PRO_5007580964" description="Proline rich protein 5MeD" evidence="2">
    <location>
        <begin position="22"/>
        <end position="726"/>
    </location>
</feature>
<feature type="compositionally biased region" description="Low complexity" evidence="1">
    <location>
        <begin position="223"/>
        <end position="232"/>
    </location>
</feature>
<keyword evidence="4" id="KW-1185">Reference proteome</keyword>
<comment type="caution">
    <text evidence="3">The sequence shown here is derived from an EMBL/GenBank/DDBJ whole genome shotgun (WGS) entry which is preliminary data.</text>
</comment>
<accession>A0A151GTI7</accession>
<dbReference type="STRING" id="98403.A0A151GTI7"/>
<gene>
    <name evidence="3" type="ORF">DCS_01571</name>
</gene>
<proteinExistence type="predicted"/>
<feature type="compositionally biased region" description="Low complexity" evidence="1">
    <location>
        <begin position="160"/>
        <end position="211"/>
    </location>
</feature>
<evidence type="ECO:0000313" key="3">
    <source>
        <dbReference type="EMBL" id="KYK60434.1"/>
    </source>
</evidence>
<protein>
    <recommendedName>
        <fullName evidence="5">Proline rich protein 5MeD</fullName>
    </recommendedName>
</protein>
<dbReference type="GeneID" id="63714214"/>
<feature type="region of interest" description="Disordered" evidence="1">
    <location>
        <begin position="100"/>
        <end position="232"/>
    </location>
</feature>
<evidence type="ECO:0000256" key="1">
    <source>
        <dbReference type="SAM" id="MobiDB-lite"/>
    </source>
</evidence>
<feature type="compositionally biased region" description="Low complexity" evidence="1">
    <location>
        <begin position="134"/>
        <end position="145"/>
    </location>
</feature>
<evidence type="ECO:0000256" key="2">
    <source>
        <dbReference type="SAM" id="SignalP"/>
    </source>
</evidence>
<evidence type="ECO:0008006" key="5">
    <source>
        <dbReference type="Google" id="ProtNLM"/>
    </source>
</evidence>
<reference evidence="3 4" key="1">
    <citation type="journal article" date="2016" name="Sci. Rep.">
        <title>Insights into Adaptations to a Near-Obligate Nematode Endoparasitic Lifestyle from the Finished Genome of Drechmeria coniospora.</title>
        <authorList>
            <person name="Zhang L."/>
            <person name="Zhou Z."/>
            <person name="Guo Q."/>
            <person name="Fokkens L."/>
            <person name="Miskei M."/>
            <person name="Pocsi I."/>
            <person name="Zhang W."/>
            <person name="Chen M."/>
            <person name="Wang L."/>
            <person name="Sun Y."/>
            <person name="Donzelli B.G."/>
            <person name="Gibson D.M."/>
            <person name="Nelson D.R."/>
            <person name="Luo J.G."/>
            <person name="Rep M."/>
            <person name="Liu H."/>
            <person name="Yang S."/>
            <person name="Wang J."/>
            <person name="Krasnoff S.B."/>
            <person name="Xu Y."/>
            <person name="Molnar I."/>
            <person name="Lin M."/>
        </authorList>
    </citation>
    <scope>NUCLEOTIDE SEQUENCE [LARGE SCALE GENOMIC DNA]</scope>
    <source>
        <strain evidence="3 4">ARSEF 6962</strain>
    </source>
</reference>
<dbReference type="RefSeq" id="XP_040659786.1">
    <property type="nucleotide sequence ID" value="XM_040798903.1"/>
</dbReference>
<name>A0A151GTI7_DRECN</name>
<evidence type="ECO:0000313" key="4">
    <source>
        <dbReference type="Proteomes" id="UP000076580"/>
    </source>
</evidence>